<dbReference type="FunFam" id="3.40.30.10:FF:000034">
    <property type="entry name" value="glutathione S-transferase 1"/>
    <property type="match status" value="1"/>
</dbReference>
<proteinExistence type="predicted"/>
<dbReference type="OrthoDB" id="2309723at2759"/>
<dbReference type="InterPro" id="IPR004046">
    <property type="entry name" value="GST_C"/>
</dbReference>
<dbReference type="GO" id="GO:0006749">
    <property type="term" value="P:glutathione metabolic process"/>
    <property type="evidence" value="ECO:0007669"/>
    <property type="project" value="TreeGrafter"/>
</dbReference>
<dbReference type="Pfam" id="PF13417">
    <property type="entry name" value="GST_N_3"/>
    <property type="match status" value="1"/>
</dbReference>
<dbReference type="PROSITE" id="PS50405">
    <property type="entry name" value="GST_CTER"/>
    <property type="match status" value="1"/>
</dbReference>
<evidence type="ECO:0000313" key="5">
    <source>
        <dbReference type="Proteomes" id="UP000292052"/>
    </source>
</evidence>
<dbReference type="PANTHER" id="PTHR43969:SF9">
    <property type="entry name" value="GLUTATHIONE S TRANSFERASE D10, ISOFORM A-RELATED"/>
    <property type="match status" value="1"/>
</dbReference>
<comment type="subunit">
    <text evidence="1">Homodimer.</text>
</comment>
<dbReference type="EMBL" id="QDEB01111429">
    <property type="protein sequence ID" value="RZB45757.1"/>
    <property type="molecule type" value="Genomic_DNA"/>
</dbReference>
<dbReference type="GO" id="GO:0004364">
    <property type="term" value="F:glutathione transferase activity"/>
    <property type="evidence" value="ECO:0007669"/>
    <property type="project" value="TreeGrafter"/>
</dbReference>
<accession>A0A482VE51</accession>
<dbReference type="AlphaFoldDB" id="A0A482VE51"/>
<dbReference type="SFLD" id="SFLDG01153">
    <property type="entry name" value="Main.4:_Theta-like"/>
    <property type="match status" value="1"/>
</dbReference>
<feature type="domain" description="GST N-terminal" evidence="2">
    <location>
        <begin position="1"/>
        <end position="82"/>
    </location>
</feature>
<comment type="caution">
    <text evidence="4">The sequence shown here is derived from an EMBL/GenBank/DDBJ whole genome shotgun (WGS) entry which is preliminary data.</text>
</comment>
<dbReference type="InterPro" id="IPR036282">
    <property type="entry name" value="Glutathione-S-Trfase_C_sf"/>
</dbReference>
<dbReference type="InterPro" id="IPR004045">
    <property type="entry name" value="Glutathione_S-Trfase_N"/>
</dbReference>
<dbReference type="Gene3D" id="1.20.1050.10">
    <property type="match status" value="1"/>
</dbReference>
<keyword evidence="5" id="KW-1185">Reference proteome</keyword>
<dbReference type="PROSITE" id="PS50404">
    <property type="entry name" value="GST_NTER"/>
    <property type="match status" value="1"/>
</dbReference>
<dbReference type="FunFam" id="1.20.1050.10:FF:000007">
    <property type="entry name" value="Glutathione S-transferase 1-1"/>
    <property type="match status" value="1"/>
</dbReference>
<evidence type="ECO:0000313" key="4">
    <source>
        <dbReference type="EMBL" id="RZB45757.1"/>
    </source>
</evidence>
<evidence type="ECO:0000259" key="2">
    <source>
        <dbReference type="PROSITE" id="PS50404"/>
    </source>
</evidence>
<dbReference type="Gene3D" id="3.40.30.10">
    <property type="entry name" value="Glutaredoxin"/>
    <property type="match status" value="1"/>
</dbReference>
<dbReference type="Proteomes" id="UP000292052">
    <property type="component" value="Unassembled WGS sequence"/>
</dbReference>
<evidence type="ECO:0000259" key="3">
    <source>
        <dbReference type="PROSITE" id="PS50405"/>
    </source>
</evidence>
<dbReference type="SFLD" id="SFLDG00358">
    <property type="entry name" value="Main_(cytGST)"/>
    <property type="match status" value="1"/>
</dbReference>
<dbReference type="CDD" id="cd03045">
    <property type="entry name" value="GST_N_Delta_Epsilon"/>
    <property type="match status" value="1"/>
</dbReference>
<dbReference type="CDD" id="cd03177">
    <property type="entry name" value="GST_C_Delta_Epsilon"/>
    <property type="match status" value="1"/>
</dbReference>
<dbReference type="SUPFAM" id="SSF52833">
    <property type="entry name" value="Thioredoxin-like"/>
    <property type="match status" value="1"/>
</dbReference>
<dbReference type="SFLD" id="SFLDS00019">
    <property type="entry name" value="Glutathione_Transferase_(cytos"/>
    <property type="match status" value="1"/>
</dbReference>
<gene>
    <name evidence="4" type="ORF">BDFB_009160</name>
</gene>
<dbReference type="PANTHER" id="PTHR43969">
    <property type="entry name" value="GLUTATHIONE S TRANSFERASE D10, ISOFORM A-RELATED"/>
    <property type="match status" value="1"/>
</dbReference>
<dbReference type="SUPFAM" id="SSF47616">
    <property type="entry name" value="GST C-terminal domain-like"/>
    <property type="match status" value="1"/>
</dbReference>
<name>A0A482VE51_ASBVE</name>
<dbReference type="Pfam" id="PF00043">
    <property type="entry name" value="GST_C"/>
    <property type="match status" value="1"/>
</dbReference>
<reference evidence="4 5" key="1">
    <citation type="submission" date="2017-03" db="EMBL/GenBank/DDBJ databases">
        <title>Genome of the blue death feigning beetle - Asbolus verrucosus.</title>
        <authorList>
            <person name="Rider S.D."/>
        </authorList>
    </citation>
    <scope>NUCLEOTIDE SEQUENCE [LARGE SCALE GENOMIC DNA]</scope>
    <source>
        <strain evidence="4">Butters</strain>
        <tissue evidence="4">Head and leg muscle</tissue>
    </source>
</reference>
<evidence type="ECO:0000256" key="1">
    <source>
        <dbReference type="ARBA" id="ARBA00011738"/>
    </source>
</evidence>
<sequence>MAPILYLSSLSPPSRAVLITGQALNLELELRNVDLSKGEHRTPEYIKLNPLHAVPTLDDDGTIITDSHAINAYLVSKYAPEDSLYPQDIVKRALVDQRLHFDTGILFNHFRNTAAPLFYRKSKEVSQEQKNRVLEAYKFVEIFLENSQWVAGDEVTIADFSIGSTILALNLLVPLDVSAFPKTDSWIKRFQGLEYTKVNEVGLQELKKVIEKCMA</sequence>
<dbReference type="InterPro" id="IPR036249">
    <property type="entry name" value="Thioredoxin-like_sf"/>
</dbReference>
<dbReference type="InterPro" id="IPR040079">
    <property type="entry name" value="Glutathione_S-Trfase"/>
</dbReference>
<protein>
    <submittedName>
        <fullName evidence="4">GST N 3 domain containing protein</fullName>
    </submittedName>
</protein>
<dbReference type="STRING" id="1661398.A0A482VE51"/>
<feature type="domain" description="GST C-terminal" evidence="3">
    <location>
        <begin position="88"/>
        <end position="210"/>
    </location>
</feature>
<dbReference type="InterPro" id="IPR010987">
    <property type="entry name" value="Glutathione-S-Trfase_C-like"/>
</dbReference>
<organism evidence="4 5">
    <name type="scientific">Asbolus verrucosus</name>
    <name type="common">Desert ironclad beetle</name>
    <dbReference type="NCBI Taxonomy" id="1661398"/>
    <lineage>
        <taxon>Eukaryota</taxon>
        <taxon>Metazoa</taxon>
        <taxon>Ecdysozoa</taxon>
        <taxon>Arthropoda</taxon>
        <taxon>Hexapoda</taxon>
        <taxon>Insecta</taxon>
        <taxon>Pterygota</taxon>
        <taxon>Neoptera</taxon>
        <taxon>Endopterygota</taxon>
        <taxon>Coleoptera</taxon>
        <taxon>Polyphaga</taxon>
        <taxon>Cucujiformia</taxon>
        <taxon>Tenebrionidae</taxon>
        <taxon>Pimeliinae</taxon>
        <taxon>Asbolus</taxon>
    </lineage>
</organism>